<protein>
    <submittedName>
        <fullName evidence="1">Uncharacterized protein</fullName>
    </submittedName>
</protein>
<name>A0A3S9U8W1_9CAUD</name>
<dbReference type="KEGG" id="vg:55009895"/>
<sequence>MFTHFEFPDIDETDSELVADALLAAEGVGPIFGFRCDPRFGPFLVTVVEGNWVALATGESPTAEDVKAYVLKRLAEVRAERNA</sequence>
<accession>A0A3S9U8W1</accession>
<dbReference type="Proteomes" id="UP000287372">
    <property type="component" value="Segment"/>
</dbReference>
<evidence type="ECO:0000313" key="2">
    <source>
        <dbReference type="Proteomes" id="UP000287372"/>
    </source>
</evidence>
<keyword evidence="2" id="KW-1185">Reference proteome</keyword>
<dbReference type="EMBL" id="MK279841">
    <property type="protein sequence ID" value="AZS06756.1"/>
    <property type="molecule type" value="Genomic_DNA"/>
</dbReference>
<evidence type="ECO:0000313" key="1">
    <source>
        <dbReference type="EMBL" id="AZS06756.1"/>
    </source>
</evidence>
<dbReference type="GeneID" id="55009895"/>
<proteinExistence type="predicted"/>
<reference evidence="1 2" key="1">
    <citation type="submission" date="2018-12" db="EMBL/GenBank/DDBJ databases">
        <authorList>
            <person name="Lieu J.K."/>
            <person name="Tian C.Z."/>
            <person name="Hsaio W.J."/>
            <person name="Shaffer C.D."/>
            <person name="Weston-Hafer K.A."/>
            <person name="Russell D.A."/>
            <person name="Pope W.H."/>
            <person name="Jacobs-Sera D."/>
            <person name="Hendrix R.W."/>
            <person name="Hatfull G.F."/>
        </authorList>
    </citation>
    <scope>NUCLEOTIDE SEQUENCE [LARGE SCALE GENOMIC DNA]</scope>
</reference>
<gene>
    <name evidence="1" type="primary">117</name>
    <name evidence="1" type="ORF">SEA_HIYAA_117</name>
</gene>
<organism evidence="1 2">
    <name type="scientific">Streptomyces phage Hiyaa</name>
    <dbReference type="NCBI Taxonomy" id="2499072"/>
    <lineage>
        <taxon>Viruses</taxon>
        <taxon>Duplodnaviria</taxon>
        <taxon>Heunggongvirae</taxon>
        <taxon>Uroviricota</taxon>
        <taxon>Caudoviricetes</taxon>
        <taxon>Hiyaavirus</taxon>
        <taxon>Hiyaavirus hiyaa</taxon>
    </lineage>
</organism>
<dbReference type="RefSeq" id="YP_009818552.1">
    <property type="nucleotide sequence ID" value="NC_048139.1"/>
</dbReference>